<evidence type="ECO:0000256" key="3">
    <source>
        <dbReference type="ARBA" id="ARBA00022692"/>
    </source>
</evidence>
<dbReference type="Proteomes" id="UP000749471">
    <property type="component" value="Unassembled WGS sequence"/>
</dbReference>
<comment type="subcellular location">
    <subcellularLocation>
        <location evidence="1">Cell membrane</location>
        <topology evidence="1">Multi-pass membrane protein</topology>
    </subcellularLocation>
</comment>
<proteinExistence type="predicted"/>
<evidence type="ECO:0000313" key="10">
    <source>
        <dbReference type="Proteomes" id="UP000749471"/>
    </source>
</evidence>
<comment type="caution">
    <text evidence="9">The sequence shown here is derived from an EMBL/GenBank/DDBJ whole genome shotgun (WGS) entry which is preliminary data.</text>
</comment>
<protein>
    <submittedName>
        <fullName evidence="9">Oligosaccharide flippase family protein</fullName>
    </submittedName>
</protein>
<feature type="transmembrane region" description="Helical" evidence="8">
    <location>
        <begin position="27"/>
        <end position="52"/>
    </location>
</feature>
<keyword evidence="6 8" id="KW-1133">Transmembrane helix</keyword>
<accession>A0ABS6E1N7</accession>
<dbReference type="InterPro" id="IPR004268">
    <property type="entry name" value="MurJ"/>
</dbReference>
<keyword evidence="2" id="KW-1003">Cell membrane</keyword>
<evidence type="ECO:0000256" key="1">
    <source>
        <dbReference type="ARBA" id="ARBA00004651"/>
    </source>
</evidence>
<sequence>MYRAYIFNGFLHIKGNYVIPALIRVPINFFIIISIGSVVAITSQLILLVPFIHRKGYRHNFVLDIKNEYIKNIVYIALLVTIGVSVNQVNVLVDRTLASSVAIGGISALNYANKLNGFVQGLFVISVATAMYPMIFKMTAENNIKELKETILEDINSISLLAIPVTIGAMFFAEPIVKLLFGRGAI</sequence>
<keyword evidence="7 8" id="KW-0472">Membrane</keyword>
<dbReference type="Pfam" id="PF03023">
    <property type="entry name" value="MurJ"/>
    <property type="match status" value="1"/>
</dbReference>
<keyword evidence="4" id="KW-0133">Cell shape</keyword>
<evidence type="ECO:0000256" key="8">
    <source>
        <dbReference type="SAM" id="Phobius"/>
    </source>
</evidence>
<keyword evidence="10" id="KW-1185">Reference proteome</keyword>
<name>A0ABS6E1N7_9FIRM</name>
<dbReference type="EMBL" id="JAHLPM010000001">
    <property type="protein sequence ID" value="MBU5436816.1"/>
    <property type="molecule type" value="Genomic_DNA"/>
</dbReference>
<keyword evidence="5" id="KW-0573">Peptidoglycan synthesis</keyword>
<feature type="transmembrane region" description="Helical" evidence="8">
    <location>
        <begin position="73"/>
        <end position="93"/>
    </location>
</feature>
<evidence type="ECO:0000256" key="2">
    <source>
        <dbReference type="ARBA" id="ARBA00022475"/>
    </source>
</evidence>
<dbReference type="PANTHER" id="PTHR47019:SF1">
    <property type="entry name" value="LIPID II FLIPPASE MURJ"/>
    <property type="match status" value="1"/>
</dbReference>
<evidence type="ECO:0000256" key="5">
    <source>
        <dbReference type="ARBA" id="ARBA00022984"/>
    </source>
</evidence>
<evidence type="ECO:0000313" key="9">
    <source>
        <dbReference type="EMBL" id="MBU5436816.1"/>
    </source>
</evidence>
<organism evidence="9 10">
    <name type="scientific">Tissierella simiarum</name>
    <dbReference type="NCBI Taxonomy" id="2841534"/>
    <lineage>
        <taxon>Bacteria</taxon>
        <taxon>Bacillati</taxon>
        <taxon>Bacillota</taxon>
        <taxon>Tissierellia</taxon>
        <taxon>Tissierellales</taxon>
        <taxon>Tissierellaceae</taxon>
        <taxon>Tissierella</taxon>
    </lineage>
</organism>
<evidence type="ECO:0000256" key="7">
    <source>
        <dbReference type="ARBA" id="ARBA00023136"/>
    </source>
</evidence>
<gene>
    <name evidence="9" type="ORF">KQI42_02280</name>
</gene>
<dbReference type="RefSeq" id="WP_216516290.1">
    <property type="nucleotide sequence ID" value="NZ_JAHLPM010000001.1"/>
</dbReference>
<feature type="transmembrane region" description="Helical" evidence="8">
    <location>
        <begin position="117"/>
        <end position="135"/>
    </location>
</feature>
<evidence type="ECO:0000256" key="4">
    <source>
        <dbReference type="ARBA" id="ARBA00022960"/>
    </source>
</evidence>
<evidence type="ECO:0000256" key="6">
    <source>
        <dbReference type="ARBA" id="ARBA00022989"/>
    </source>
</evidence>
<dbReference type="PANTHER" id="PTHR47019">
    <property type="entry name" value="LIPID II FLIPPASE MURJ"/>
    <property type="match status" value="1"/>
</dbReference>
<reference evidence="9 10" key="1">
    <citation type="submission" date="2021-06" db="EMBL/GenBank/DDBJ databases">
        <authorList>
            <person name="Sun Q."/>
            <person name="Li D."/>
        </authorList>
    </citation>
    <scope>NUCLEOTIDE SEQUENCE [LARGE SCALE GENOMIC DNA]</scope>
    <source>
        <strain evidence="9 10">MSJ-40</strain>
    </source>
</reference>
<dbReference type="InterPro" id="IPR051050">
    <property type="entry name" value="Lipid_II_flippase_MurJ/MviN"/>
</dbReference>
<keyword evidence="3 8" id="KW-0812">Transmembrane</keyword>
<feature type="transmembrane region" description="Helical" evidence="8">
    <location>
        <begin position="155"/>
        <end position="173"/>
    </location>
</feature>